<reference evidence="2 3" key="1">
    <citation type="submission" date="2019-06" db="EMBL/GenBank/DDBJ databases">
        <title>YIM 131921 draft genome.</title>
        <authorList>
            <person name="Jiang L."/>
        </authorList>
    </citation>
    <scope>NUCLEOTIDE SEQUENCE [LARGE SCALE GENOMIC DNA]</scope>
    <source>
        <strain evidence="2 3">YIM 131921</strain>
    </source>
</reference>
<dbReference type="RefSeq" id="WP_139076021.1">
    <property type="nucleotide sequence ID" value="NZ_VDFU01000006.1"/>
</dbReference>
<dbReference type="PANTHER" id="PTHR18964:SF149">
    <property type="entry name" value="BIFUNCTIONAL UDP-N-ACETYLGLUCOSAMINE 2-EPIMERASE_N-ACETYLMANNOSAMINE KINASE"/>
    <property type="match status" value="1"/>
</dbReference>
<dbReference type="InterPro" id="IPR043129">
    <property type="entry name" value="ATPase_NBD"/>
</dbReference>
<comment type="similarity">
    <text evidence="1">Belongs to the ROK (NagC/XylR) family.</text>
</comment>
<protein>
    <submittedName>
        <fullName evidence="2">ROK family transcriptional regulator</fullName>
    </submittedName>
</protein>
<dbReference type="Gene3D" id="1.10.10.10">
    <property type="entry name" value="Winged helix-like DNA-binding domain superfamily/Winged helix DNA-binding domain"/>
    <property type="match status" value="1"/>
</dbReference>
<dbReference type="CDD" id="cd23763">
    <property type="entry name" value="ASKHA_ATPase_ROK"/>
    <property type="match status" value="1"/>
</dbReference>
<dbReference type="AlphaFoldDB" id="A0A5C4N331"/>
<gene>
    <name evidence="2" type="ORF">FHG66_06910</name>
</gene>
<evidence type="ECO:0000313" key="3">
    <source>
        <dbReference type="Proteomes" id="UP000305887"/>
    </source>
</evidence>
<dbReference type="InterPro" id="IPR011991">
    <property type="entry name" value="ArsR-like_HTH"/>
</dbReference>
<dbReference type="Pfam" id="PF00480">
    <property type="entry name" value="ROK"/>
    <property type="match status" value="1"/>
</dbReference>
<dbReference type="InterPro" id="IPR000600">
    <property type="entry name" value="ROK"/>
</dbReference>
<organism evidence="2 3">
    <name type="scientific">Rubellimicrobium rubrum</name>
    <dbReference type="NCBI Taxonomy" id="2585369"/>
    <lineage>
        <taxon>Bacteria</taxon>
        <taxon>Pseudomonadati</taxon>
        <taxon>Pseudomonadota</taxon>
        <taxon>Alphaproteobacteria</taxon>
        <taxon>Rhodobacterales</taxon>
        <taxon>Roseobacteraceae</taxon>
        <taxon>Rubellimicrobium</taxon>
    </lineage>
</organism>
<dbReference type="Proteomes" id="UP000305887">
    <property type="component" value="Unassembled WGS sequence"/>
</dbReference>
<comment type="caution">
    <text evidence="2">The sequence shown here is derived from an EMBL/GenBank/DDBJ whole genome shotgun (WGS) entry which is preliminary data.</text>
</comment>
<dbReference type="InterPro" id="IPR036388">
    <property type="entry name" value="WH-like_DNA-bd_sf"/>
</dbReference>
<accession>A0A5C4N331</accession>
<name>A0A5C4N331_9RHOB</name>
<dbReference type="EMBL" id="VDFU01000006">
    <property type="protein sequence ID" value="TNC50700.1"/>
    <property type="molecule type" value="Genomic_DNA"/>
</dbReference>
<proteinExistence type="inferred from homology"/>
<dbReference type="SUPFAM" id="SSF46785">
    <property type="entry name" value="Winged helix' DNA-binding domain"/>
    <property type="match status" value="1"/>
</dbReference>
<sequence>MTTGAVRSLSAGVNQQGLRDHNERLILSTLQRHGPLPGSDLARVAGLSAQTVSVILRELERDGLVRRGLPQRGRVGKPRVPMSLVADGAFSVGLKIGRRSADLLLSDLTGGIRAQLQTTYRWPVPRDVFGFLSEGLGRFLRETIPESADRVAGIGIAKPYEIWDWHAAIGAPDKVLDAWREVDYAAAVAEFSPLPVFLENDGTAACRAEHIYGRGREFRDLAYFFIGSFIGGGVVLNHSVFEGAFGNSGAFGSLLVPGTDRSDRQLIDTASLFLLEDALHRTGQPSDRLWAQPQDWTGLAGALDDWIRQTARQLARAAVTVCAVIDFEAVLIDGAFPAEVRTRLVDETRKELLTLDTRGLAPIRIEEGQVGGNARALGAATAPIFARYLLNTHGTAVSA</sequence>
<dbReference type="SUPFAM" id="SSF53067">
    <property type="entry name" value="Actin-like ATPase domain"/>
    <property type="match status" value="1"/>
</dbReference>
<evidence type="ECO:0000256" key="1">
    <source>
        <dbReference type="ARBA" id="ARBA00006479"/>
    </source>
</evidence>
<dbReference type="Pfam" id="PF13412">
    <property type="entry name" value="HTH_24"/>
    <property type="match status" value="1"/>
</dbReference>
<dbReference type="CDD" id="cd00090">
    <property type="entry name" value="HTH_ARSR"/>
    <property type="match status" value="1"/>
</dbReference>
<dbReference type="Gene3D" id="3.30.420.40">
    <property type="match status" value="2"/>
</dbReference>
<dbReference type="GO" id="GO:0006355">
    <property type="term" value="P:regulation of DNA-templated transcription"/>
    <property type="evidence" value="ECO:0007669"/>
    <property type="project" value="UniProtKB-ARBA"/>
</dbReference>
<evidence type="ECO:0000313" key="2">
    <source>
        <dbReference type="EMBL" id="TNC50700.1"/>
    </source>
</evidence>
<dbReference type="OrthoDB" id="49685at2"/>
<dbReference type="PANTHER" id="PTHR18964">
    <property type="entry name" value="ROK (REPRESSOR, ORF, KINASE) FAMILY"/>
    <property type="match status" value="1"/>
</dbReference>
<dbReference type="InterPro" id="IPR036390">
    <property type="entry name" value="WH_DNA-bd_sf"/>
</dbReference>
<keyword evidence="3" id="KW-1185">Reference proteome</keyword>